<evidence type="ECO:0000256" key="1">
    <source>
        <dbReference type="ARBA" id="ARBA00004114"/>
    </source>
</evidence>
<feature type="compositionally biased region" description="Basic and acidic residues" evidence="6">
    <location>
        <begin position="453"/>
        <end position="462"/>
    </location>
</feature>
<comment type="caution">
    <text evidence="7">The sequence shown here is derived from an EMBL/GenBank/DDBJ whole genome shotgun (WGS) entry which is preliminary data.</text>
</comment>
<dbReference type="OrthoDB" id="10254663at2759"/>
<dbReference type="EMBL" id="JANBUO010000025">
    <property type="protein sequence ID" value="KAJ2808767.1"/>
    <property type="molecule type" value="Genomic_DNA"/>
</dbReference>
<dbReference type="GO" id="GO:0005814">
    <property type="term" value="C:centriole"/>
    <property type="evidence" value="ECO:0007669"/>
    <property type="project" value="UniProtKB-SubCell"/>
</dbReference>
<dbReference type="InterPro" id="IPR051877">
    <property type="entry name" value="Centriole_BasalBody_StrucProt"/>
</dbReference>
<keyword evidence="5" id="KW-0175">Coiled coil</keyword>
<feature type="coiled-coil region" evidence="5">
    <location>
        <begin position="559"/>
        <end position="628"/>
    </location>
</feature>
<feature type="coiled-coil region" evidence="5">
    <location>
        <begin position="187"/>
        <end position="221"/>
    </location>
</feature>
<sequence length="734" mass="83446">MSIASTHGQLQRQLYLLGYSQPLPEDGVQLVSMLLKDMQASLDRVKELEQTNIRHEREERTFRASNERVKGEVHALRTENNNMRTEVLGYTRELDKLRREARSEAYKSEKKLDDMRLENMRLRAESKENRRLLDECQMRLEARAMEKDPGGRIPRIVVNRPLNLTPAREQREETAITTPPPAIVDLVDLSSRRINALEEEIEQLEEKLRTTSAEVSAAQLEVKERDLEILRLNSEQERRGDGSTNEKGQVLYGADPVARLNDQVDYLHERSETLEKECQEQRAQFQKEKEELHRRWVQTENERVRLAERIRELGASPDNGSSSAKEQQQEVSSSPKSPATDAEVSRLRTECANIKSLYAQTRDQLQELLRTGNADAKQAQEQAQGTEATLRRELEDARREAAATRTRLTDEVSKLQKQADDSAMHMEVAQSRERQIGKLEKRLAKLGDRLEAEQREHAKEASRLSAQLDKAREEASAAQQTAGSQQRQHDAAVAEYRQLVEQHSKLDRSLKQAVSEIAEWRAKADERSHKVSELTRRLDESRLAHKQDSAELRACRRTLDNLSGDLATLRDAHANAQRDAKRAREELEHATKLRRATELSKDDYKRQLVKAMAEAESHRSLVDHLQAERRALRVQVRAQFHLSQRLEQRLEALDPAYAHEPLAASVDVSYAHLPRPRIVSRTSSAAHSSRSFDDIPNAASAIGSVELPAASHRASVLAPQASSEGNSTSTISLP</sequence>
<feature type="compositionally biased region" description="Low complexity" evidence="6">
    <location>
        <begin position="476"/>
        <end position="486"/>
    </location>
</feature>
<dbReference type="PANTHER" id="PTHR20544:SF0">
    <property type="entry name" value="NUCLEOPROTEIN TPR_MLP1 DOMAIN-CONTAINING PROTEIN"/>
    <property type="match status" value="1"/>
</dbReference>
<feature type="coiled-coil region" evidence="5">
    <location>
        <begin position="257"/>
        <end position="302"/>
    </location>
</feature>
<feature type="coiled-coil region" evidence="5">
    <location>
        <begin position="38"/>
        <end position="100"/>
    </location>
</feature>
<feature type="region of interest" description="Disordered" evidence="6">
    <location>
        <begin position="313"/>
        <end position="345"/>
    </location>
</feature>
<evidence type="ECO:0000256" key="6">
    <source>
        <dbReference type="SAM" id="MobiDB-lite"/>
    </source>
</evidence>
<reference evidence="7" key="1">
    <citation type="submission" date="2022-07" db="EMBL/GenBank/DDBJ databases">
        <title>Phylogenomic reconstructions and comparative analyses of Kickxellomycotina fungi.</title>
        <authorList>
            <person name="Reynolds N.K."/>
            <person name="Stajich J.E."/>
            <person name="Barry K."/>
            <person name="Grigoriev I.V."/>
            <person name="Crous P."/>
            <person name="Smith M.E."/>
        </authorList>
    </citation>
    <scope>NUCLEOTIDE SEQUENCE</scope>
    <source>
        <strain evidence="7">NRRL 1565</strain>
    </source>
</reference>
<proteinExistence type="inferred from homology"/>
<accession>A0A9W8I4U0</accession>
<feature type="compositionally biased region" description="Polar residues" evidence="6">
    <location>
        <begin position="720"/>
        <end position="734"/>
    </location>
</feature>
<name>A0A9W8I4U0_9FUNG</name>
<evidence type="ECO:0000256" key="2">
    <source>
        <dbReference type="ARBA" id="ARBA00022490"/>
    </source>
</evidence>
<feature type="region of interest" description="Disordered" evidence="6">
    <location>
        <begin position="453"/>
        <end position="490"/>
    </location>
</feature>
<organism evidence="7 8">
    <name type="scientific">Coemansia guatemalensis</name>
    <dbReference type="NCBI Taxonomy" id="2761395"/>
    <lineage>
        <taxon>Eukaryota</taxon>
        <taxon>Fungi</taxon>
        <taxon>Fungi incertae sedis</taxon>
        <taxon>Zoopagomycota</taxon>
        <taxon>Kickxellomycotina</taxon>
        <taxon>Kickxellomycetes</taxon>
        <taxon>Kickxellales</taxon>
        <taxon>Kickxellaceae</taxon>
        <taxon>Coemansia</taxon>
    </lineage>
</organism>
<keyword evidence="3" id="KW-0206">Cytoskeleton</keyword>
<comment type="subcellular location">
    <subcellularLocation>
        <location evidence="1">Cytoplasm</location>
        <location evidence="1">Cytoskeleton</location>
        <location evidence="1">Microtubule organizing center</location>
        <location evidence="1">Centrosome</location>
        <location evidence="1">Centriole</location>
    </subcellularLocation>
</comment>
<protein>
    <submittedName>
        <fullName evidence="7">Uncharacterized protein</fullName>
    </submittedName>
</protein>
<feature type="compositionally biased region" description="Polar residues" evidence="6">
    <location>
        <begin position="318"/>
        <end position="337"/>
    </location>
</feature>
<evidence type="ECO:0000256" key="4">
    <source>
        <dbReference type="ARBA" id="ARBA00038123"/>
    </source>
</evidence>
<dbReference type="PANTHER" id="PTHR20544">
    <property type="entry name" value="CENTROSOMAL PROTEIN CEP135"/>
    <property type="match status" value="1"/>
</dbReference>
<comment type="similarity">
    <text evidence="4">Belongs to the CEP135/TSGA10 family.</text>
</comment>
<evidence type="ECO:0000256" key="5">
    <source>
        <dbReference type="SAM" id="Coils"/>
    </source>
</evidence>
<feature type="region of interest" description="Disordered" evidence="6">
    <location>
        <begin position="713"/>
        <end position="734"/>
    </location>
</feature>
<keyword evidence="2" id="KW-0963">Cytoplasm</keyword>
<evidence type="ECO:0000313" key="7">
    <source>
        <dbReference type="EMBL" id="KAJ2808767.1"/>
    </source>
</evidence>
<evidence type="ECO:0000256" key="3">
    <source>
        <dbReference type="ARBA" id="ARBA00023212"/>
    </source>
</evidence>
<keyword evidence="8" id="KW-1185">Reference proteome</keyword>
<dbReference type="Proteomes" id="UP001140094">
    <property type="component" value="Unassembled WGS sequence"/>
</dbReference>
<evidence type="ECO:0000313" key="8">
    <source>
        <dbReference type="Proteomes" id="UP001140094"/>
    </source>
</evidence>
<gene>
    <name evidence="7" type="ORF">H4R20_000658</name>
</gene>
<dbReference type="AlphaFoldDB" id="A0A9W8I4U0"/>